<dbReference type="InterPro" id="IPR037143">
    <property type="entry name" value="4-PPantetheinyl_Trfase_dom_sf"/>
</dbReference>
<dbReference type="InterPro" id="IPR008278">
    <property type="entry name" value="4-PPantetheinyl_Trfase_dom"/>
</dbReference>
<dbReference type="eggNOG" id="COG2091">
    <property type="taxonomic scope" value="Bacteria"/>
</dbReference>
<dbReference type="GO" id="GO:0008897">
    <property type="term" value="F:holo-[acyl-carrier-protein] synthase activity"/>
    <property type="evidence" value="ECO:0007669"/>
    <property type="project" value="InterPro"/>
</dbReference>
<dbReference type="AlphaFoldDB" id="A0A1Y3QVD4"/>
<dbReference type="EMBL" id="NFHB01000004">
    <property type="protein sequence ID" value="OUN03576.1"/>
    <property type="molecule type" value="Genomic_DNA"/>
</dbReference>
<evidence type="ECO:0000259" key="2">
    <source>
        <dbReference type="Pfam" id="PF01648"/>
    </source>
</evidence>
<evidence type="ECO:0000313" key="4">
    <source>
        <dbReference type="Proteomes" id="UP000195772"/>
    </source>
</evidence>
<name>A0A1Y3QVD4_9BACT</name>
<comment type="caution">
    <text evidence="3">The sequence shown here is derived from an EMBL/GenBank/DDBJ whole genome shotgun (WGS) entry which is preliminary data.</text>
</comment>
<dbReference type="RefSeq" id="WP_087402186.1">
    <property type="nucleotide sequence ID" value="NZ_NFHB01000004.1"/>
</dbReference>
<sequence length="188" mass="20574">MGKALFIEPPMDEAGVAGWVTSDELAEARRFVREGRRREYLTWRAVVRRELGADVRIAYDAAGAPVVDRDGVYVGVSHCRGRVAVCLSDVPCAVDIEPEARDFSRAAPRYMSPSEQALSGDPLLPAAVWCAKEALYKYARRPGLDLLHDLRVETVDFAAGTVVGRIGGGEAIRLTLHRADGFITVYTV</sequence>
<feature type="domain" description="4'-phosphopantetheinyl transferase" evidence="2">
    <location>
        <begin position="92"/>
        <end position="157"/>
    </location>
</feature>
<dbReference type="OrthoDB" id="1190494at2"/>
<reference evidence="4" key="1">
    <citation type="submission" date="2017-04" db="EMBL/GenBank/DDBJ databases">
        <title>Function of individual gut microbiota members based on whole genome sequencing of pure cultures obtained from chicken caecum.</title>
        <authorList>
            <person name="Medvecky M."/>
            <person name="Cejkova D."/>
            <person name="Polansky O."/>
            <person name="Karasova D."/>
            <person name="Kubasova T."/>
            <person name="Cizek A."/>
            <person name="Rychlik I."/>
        </authorList>
    </citation>
    <scope>NUCLEOTIDE SEQUENCE [LARGE SCALE GENOMIC DNA]</scope>
    <source>
        <strain evidence="4">An90</strain>
    </source>
</reference>
<dbReference type="SUPFAM" id="SSF56214">
    <property type="entry name" value="4'-phosphopantetheinyl transferase"/>
    <property type="match status" value="2"/>
</dbReference>
<organism evidence="3 4">
    <name type="scientific">Alistipes onderdonkii</name>
    <dbReference type="NCBI Taxonomy" id="328813"/>
    <lineage>
        <taxon>Bacteria</taxon>
        <taxon>Pseudomonadati</taxon>
        <taxon>Bacteroidota</taxon>
        <taxon>Bacteroidia</taxon>
        <taxon>Bacteroidales</taxon>
        <taxon>Rikenellaceae</taxon>
        <taxon>Alistipes</taxon>
    </lineage>
</organism>
<keyword evidence="1 3" id="KW-0808">Transferase</keyword>
<dbReference type="Proteomes" id="UP000195772">
    <property type="component" value="Unassembled WGS sequence"/>
</dbReference>
<protein>
    <submittedName>
        <fullName evidence="3">Siderophore synthetase phosphopantetheinyl transferase subunit</fullName>
    </submittedName>
</protein>
<accession>A0A1Y3QVD4</accession>
<dbReference type="Gene3D" id="3.90.470.20">
    <property type="entry name" value="4'-phosphopantetheinyl transferase domain"/>
    <property type="match status" value="1"/>
</dbReference>
<proteinExistence type="predicted"/>
<dbReference type="Pfam" id="PF01648">
    <property type="entry name" value="ACPS"/>
    <property type="match status" value="1"/>
</dbReference>
<dbReference type="GO" id="GO:0000287">
    <property type="term" value="F:magnesium ion binding"/>
    <property type="evidence" value="ECO:0007669"/>
    <property type="project" value="InterPro"/>
</dbReference>
<evidence type="ECO:0000313" key="3">
    <source>
        <dbReference type="EMBL" id="OUN03576.1"/>
    </source>
</evidence>
<evidence type="ECO:0000256" key="1">
    <source>
        <dbReference type="ARBA" id="ARBA00022679"/>
    </source>
</evidence>
<gene>
    <name evidence="3" type="ORF">B5G41_07770</name>
</gene>